<evidence type="ECO:0000313" key="2">
    <source>
        <dbReference type="Proteomes" id="UP000294927"/>
    </source>
</evidence>
<evidence type="ECO:0000313" key="1">
    <source>
        <dbReference type="EMBL" id="TDV53952.1"/>
    </source>
</evidence>
<comment type="caution">
    <text evidence="1">The sequence shown here is derived from an EMBL/GenBank/DDBJ whole genome shotgun (WGS) entry which is preliminary data.</text>
</comment>
<reference evidence="1 2" key="1">
    <citation type="submission" date="2019-03" db="EMBL/GenBank/DDBJ databases">
        <title>Genomic Encyclopedia of Archaeal and Bacterial Type Strains, Phase II (KMG-II): from individual species to whole genera.</title>
        <authorList>
            <person name="Goeker M."/>
        </authorList>
    </citation>
    <scope>NUCLEOTIDE SEQUENCE [LARGE SCALE GENOMIC DNA]</scope>
    <source>
        <strain evidence="1 2">DSM 45499</strain>
    </source>
</reference>
<dbReference type="AlphaFoldDB" id="A0A4R7VVP6"/>
<dbReference type="Proteomes" id="UP000294927">
    <property type="component" value="Unassembled WGS sequence"/>
</dbReference>
<dbReference type="RefSeq" id="WP_166664070.1">
    <property type="nucleotide sequence ID" value="NZ_SOCP01000004.1"/>
</dbReference>
<dbReference type="NCBIfam" id="NF038083">
    <property type="entry name" value="CU044_5270_fam"/>
    <property type="match status" value="1"/>
</dbReference>
<dbReference type="EMBL" id="SOCP01000004">
    <property type="protein sequence ID" value="TDV53952.1"/>
    <property type="molecule type" value="Genomic_DNA"/>
</dbReference>
<evidence type="ECO:0008006" key="3">
    <source>
        <dbReference type="Google" id="ProtNLM"/>
    </source>
</evidence>
<dbReference type="InterPro" id="IPR047789">
    <property type="entry name" value="CU044_5270-like"/>
</dbReference>
<protein>
    <recommendedName>
        <fullName evidence="3">CU044_5270 family protein</fullName>
    </recommendedName>
</protein>
<keyword evidence="2" id="KW-1185">Reference proteome</keyword>
<name>A0A4R7VVP6_9PSEU</name>
<accession>A0A4R7VVP6</accession>
<proteinExistence type="predicted"/>
<organism evidence="1 2">
    <name type="scientific">Actinophytocola oryzae</name>
    <dbReference type="NCBI Taxonomy" id="502181"/>
    <lineage>
        <taxon>Bacteria</taxon>
        <taxon>Bacillati</taxon>
        <taxon>Actinomycetota</taxon>
        <taxon>Actinomycetes</taxon>
        <taxon>Pseudonocardiales</taxon>
        <taxon>Pseudonocardiaceae</taxon>
    </lineage>
</organism>
<sequence>MTERVQPSEVWSASVPGELDLETDDATVIARSTRAPQEFAAIFDRHAGDVHCYLSRHRPTHRKVRTASWTTVSVAVAGAVVVLVGTTSTPTTPVHPVSPGGTTSPANVTLTLNEAADQAIEQKDEPILPGQYRYVSERISVVGTAWNADRLTLAWRVRTTETTWVPYDESGIWTKDVDQDAPPEILVDDGATEADRSTLDSGPSLGRRTALCGDFRSRSADPCHREFNDQGLTSAMIATLPRDPTTLLRDHLGNSLEQALQRCDIWLRSGLVPSDLRAALYRALALVPGIRITDDLANLDGREGVAFGGKGTEIIIDPATGQYIGFRSTDDGTQGTPRGTVRDSSSLVTGVVNNVGDVPSR</sequence>
<gene>
    <name evidence="1" type="ORF">CLV71_104420</name>
</gene>